<proteinExistence type="predicted"/>
<sequence>MIGGTGPRMLEVVRRHANWWNLPGGMLNRLPGKGSDPDVVGDESKRRWGHLGSGLVCGNAEHLIEHFDGLRRQGAQRLYVWFADGARPESVEEFGSTVIARFPADVRCRSGA</sequence>
<gene>
    <name evidence="1" type="ORF">EAH80_16955</name>
</gene>
<keyword evidence="2" id="KW-1185">Reference proteome</keyword>
<reference evidence="1 2" key="1">
    <citation type="journal article" date="2019" name="Environ. Microbiol.">
        <title>Species interactions and distinct microbial communities in high Arctic permafrost affected cryosols are associated with the CH4 and CO2 gas fluxes.</title>
        <authorList>
            <person name="Altshuler I."/>
            <person name="Hamel J."/>
            <person name="Turney S."/>
            <person name="Magnuson E."/>
            <person name="Levesque R."/>
            <person name="Greer C."/>
            <person name="Whyte L.G."/>
        </authorList>
    </citation>
    <scope>NUCLEOTIDE SEQUENCE [LARGE SCALE GENOMIC DNA]</scope>
    <source>
        <strain evidence="1 2">S5.20</strain>
    </source>
</reference>
<evidence type="ECO:0000313" key="2">
    <source>
        <dbReference type="Proteomes" id="UP000320095"/>
    </source>
</evidence>
<evidence type="ECO:0008006" key="3">
    <source>
        <dbReference type="Google" id="ProtNLM"/>
    </source>
</evidence>
<comment type="caution">
    <text evidence="1">The sequence shown here is derived from an EMBL/GenBank/DDBJ whole genome shotgun (WGS) entry which is preliminary data.</text>
</comment>
<name>A0A502E602_9MYCO</name>
<dbReference type="Gene3D" id="3.20.20.30">
    <property type="entry name" value="Luciferase-like domain"/>
    <property type="match status" value="1"/>
</dbReference>
<dbReference type="RefSeq" id="WP_140693183.1">
    <property type="nucleotide sequence ID" value="NZ_RCZG01000006.1"/>
</dbReference>
<dbReference type="Proteomes" id="UP000320095">
    <property type="component" value="Unassembled WGS sequence"/>
</dbReference>
<dbReference type="AlphaFoldDB" id="A0A502E602"/>
<dbReference type="GO" id="GO:0016705">
    <property type="term" value="F:oxidoreductase activity, acting on paired donors, with incorporation or reduction of molecular oxygen"/>
    <property type="evidence" value="ECO:0007669"/>
    <property type="project" value="InterPro"/>
</dbReference>
<organism evidence="1 2">
    <name type="scientific">Mycolicibacterium hodleri</name>
    <dbReference type="NCBI Taxonomy" id="49897"/>
    <lineage>
        <taxon>Bacteria</taxon>
        <taxon>Bacillati</taxon>
        <taxon>Actinomycetota</taxon>
        <taxon>Actinomycetes</taxon>
        <taxon>Mycobacteriales</taxon>
        <taxon>Mycobacteriaceae</taxon>
        <taxon>Mycolicibacterium</taxon>
    </lineage>
</organism>
<protein>
    <recommendedName>
        <fullName evidence="3">Luciferase-like domain-containing protein</fullName>
    </recommendedName>
</protein>
<dbReference type="SUPFAM" id="SSF51679">
    <property type="entry name" value="Bacterial luciferase-like"/>
    <property type="match status" value="1"/>
</dbReference>
<dbReference type="EMBL" id="RCZG01000006">
    <property type="protein sequence ID" value="TPG33083.1"/>
    <property type="molecule type" value="Genomic_DNA"/>
</dbReference>
<dbReference type="OrthoDB" id="4029802at2"/>
<dbReference type="InterPro" id="IPR036661">
    <property type="entry name" value="Luciferase-like_sf"/>
</dbReference>
<evidence type="ECO:0000313" key="1">
    <source>
        <dbReference type="EMBL" id="TPG33083.1"/>
    </source>
</evidence>
<accession>A0A502E602</accession>